<name>A0A8R1Y6W1_ONCVO</name>
<reference evidence="2" key="1">
    <citation type="submission" date="2013-10" db="EMBL/GenBank/DDBJ databases">
        <title>Genome sequencing of Onchocerca volvulus.</title>
        <authorList>
            <person name="Cotton J."/>
            <person name="Tsai J."/>
            <person name="Stanley E."/>
            <person name="Tracey A."/>
            <person name="Holroyd N."/>
            <person name="Lustigman S."/>
            <person name="Berriman M."/>
        </authorList>
    </citation>
    <scope>NUCLEOTIDE SEQUENCE</scope>
</reference>
<accession>A0A8R1Y6W1</accession>
<dbReference type="EMBL" id="CMVM020000283">
    <property type="status" value="NOT_ANNOTATED_CDS"/>
    <property type="molecule type" value="Genomic_DNA"/>
</dbReference>
<proteinExistence type="predicted"/>
<keyword evidence="2" id="KW-1185">Reference proteome</keyword>
<evidence type="ECO:0000313" key="1">
    <source>
        <dbReference type="EnsemblMetazoa" id="OVOC9503.1"/>
    </source>
</evidence>
<dbReference type="EnsemblMetazoa" id="OVOC9503.1">
    <property type="protein sequence ID" value="OVOC9503.1"/>
    <property type="gene ID" value="WBGene00246312"/>
</dbReference>
<dbReference type="Proteomes" id="UP000024404">
    <property type="component" value="Unassembled WGS sequence"/>
</dbReference>
<dbReference type="AlphaFoldDB" id="A0A8R1Y6W1"/>
<reference evidence="1" key="2">
    <citation type="submission" date="2022-06" db="UniProtKB">
        <authorList>
            <consortium name="EnsemblMetazoa"/>
        </authorList>
    </citation>
    <scope>IDENTIFICATION</scope>
</reference>
<protein>
    <submittedName>
        <fullName evidence="1">Uncharacterized protein</fullName>
    </submittedName>
</protein>
<sequence>MDQWHGCFDWCRRCLRNMATSNGARYVLKMQRPRRSFEMVLQEACVQYHSVETMRDVHQVERTKTSRNNAANHCDNYHSDNKNDVDFLPTGKKIINDDSIRSPTLMKISESFQNQNIQ</sequence>
<dbReference type="OMA" id="NNAANHC"/>
<organism evidence="1 2">
    <name type="scientific">Onchocerca volvulus</name>
    <dbReference type="NCBI Taxonomy" id="6282"/>
    <lineage>
        <taxon>Eukaryota</taxon>
        <taxon>Metazoa</taxon>
        <taxon>Ecdysozoa</taxon>
        <taxon>Nematoda</taxon>
        <taxon>Chromadorea</taxon>
        <taxon>Rhabditida</taxon>
        <taxon>Spirurina</taxon>
        <taxon>Spiruromorpha</taxon>
        <taxon>Filarioidea</taxon>
        <taxon>Onchocercidae</taxon>
        <taxon>Onchocerca</taxon>
    </lineage>
</organism>
<evidence type="ECO:0000313" key="2">
    <source>
        <dbReference type="Proteomes" id="UP000024404"/>
    </source>
</evidence>